<dbReference type="InterPro" id="IPR000092">
    <property type="entry name" value="Polyprenyl_synt"/>
</dbReference>
<comment type="cofactor">
    <cofactor evidence="1">
        <name>Mg(2+)</name>
        <dbReference type="ChEBI" id="CHEBI:18420"/>
    </cofactor>
</comment>
<sequence>MKTTEQYIDIINKALSELPYPKVPDELYAPVRYELSLGGKRIRPLLTLMACEMFGLDYSQAIHPALGIEIFHNFTLLHDDVMDKAEVRRGKPTVHKVWNENSAILSGDAMQIIAYRQIAKTPERYMSRVLDVFSKTALEICEGQQYDIEFEHRDDVTEEEYLDMIRLKTAVLLGAALKIGAIIADAEPADADRLYRFGENIGLAFQLKDDYLDVYGDPAVFGKKLGGDILNNKKTYMLINALRLASGTEMELLKDWLKRTDYNPAEKIGAVTAIYDRLGIKELCEKKMKEYYDKATVLLDAVEVEDKYRSPLSALAADLMYRES</sequence>
<gene>
    <name evidence="8" type="ORF">NMU02_05750</name>
</gene>
<evidence type="ECO:0000256" key="6">
    <source>
        <dbReference type="ARBA" id="ARBA00023229"/>
    </source>
</evidence>
<accession>A0ABT1MIA3</accession>
<dbReference type="Gene3D" id="1.10.600.10">
    <property type="entry name" value="Farnesyl Diphosphate Synthase"/>
    <property type="match status" value="1"/>
</dbReference>
<dbReference type="RefSeq" id="WP_255026463.1">
    <property type="nucleotide sequence ID" value="NZ_JANDHW010000004.1"/>
</dbReference>
<comment type="caution">
    <text evidence="8">The sequence shown here is derived from an EMBL/GenBank/DDBJ whole genome shotgun (WGS) entry which is preliminary data.</text>
</comment>
<dbReference type="InterPro" id="IPR008949">
    <property type="entry name" value="Isoprenoid_synthase_dom_sf"/>
</dbReference>
<keyword evidence="3 7" id="KW-0808">Transferase</keyword>
<comment type="similarity">
    <text evidence="2 7">Belongs to the FPP/GGPP synthase family.</text>
</comment>
<dbReference type="PANTHER" id="PTHR43281">
    <property type="entry name" value="FARNESYL DIPHOSPHATE SYNTHASE"/>
    <property type="match status" value="1"/>
</dbReference>
<evidence type="ECO:0000313" key="8">
    <source>
        <dbReference type="EMBL" id="MCP9611591.1"/>
    </source>
</evidence>
<organism evidence="8 9">
    <name type="scientific">Coprobacter tertius</name>
    <dbReference type="NCBI Taxonomy" id="2944915"/>
    <lineage>
        <taxon>Bacteria</taxon>
        <taxon>Pseudomonadati</taxon>
        <taxon>Bacteroidota</taxon>
        <taxon>Bacteroidia</taxon>
        <taxon>Bacteroidales</taxon>
        <taxon>Barnesiellaceae</taxon>
        <taxon>Coprobacter</taxon>
    </lineage>
</organism>
<evidence type="ECO:0000313" key="9">
    <source>
        <dbReference type="Proteomes" id="UP001205603"/>
    </source>
</evidence>
<dbReference type="SFLD" id="SFLDS00005">
    <property type="entry name" value="Isoprenoid_Synthase_Type_I"/>
    <property type="match status" value="1"/>
</dbReference>
<protein>
    <submittedName>
        <fullName evidence="8">Polyprenyl synthetase family protein</fullName>
    </submittedName>
</protein>
<dbReference type="SUPFAM" id="SSF48576">
    <property type="entry name" value="Terpenoid synthases"/>
    <property type="match status" value="1"/>
</dbReference>
<evidence type="ECO:0000256" key="4">
    <source>
        <dbReference type="ARBA" id="ARBA00022723"/>
    </source>
</evidence>
<dbReference type="EMBL" id="JANDHW010000004">
    <property type="protein sequence ID" value="MCP9611591.1"/>
    <property type="molecule type" value="Genomic_DNA"/>
</dbReference>
<reference evidence="8 9" key="1">
    <citation type="submission" date="2022-07" db="EMBL/GenBank/DDBJ databases">
        <title>Fecal culturing of patients with breast cancer.</title>
        <authorList>
            <person name="Teng N.M.Y."/>
            <person name="Kiu R."/>
            <person name="Evans R."/>
            <person name="Baker D.J."/>
            <person name="Zenner C."/>
            <person name="Robinson S.D."/>
            <person name="Hall L.J."/>
        </authorList>
    </citation>
    <scope>NUCLEOTIDE SEQUENCE [LARGE SCALE GENOMIC DNA]</scope>
    <source>
        <strain evidence="8 9">LH1063</strain>
    </source>
</reference>
<dbReference type="CDD" id="cd00685">
    <property type="entry name" value="Trans_IPPS_HT"/>
    <property type="match status" value="1"/>
</dbReference>
<dbReference type="Proteomes" id="UP001205603">
    <property type="component" value="Unassembled WGS sequence"/>
</dbReference>
<evidence type="ECO:0000256" key="7">
    <source>
        <dbReference type="RuleBase" id="RU004466"/>
    </source>
</evidence>
<keyword evidence="5" id="KW-0460">Magnesium</keyword>
<dbReference type="PANTHER" id="PTHR43281:SF1">
    <property type="entry name" value="FARNESYL DIPHOSPHATE SYNTHASE"/>
    <property type="match status" value="1"/>
</dbReference>
<keyword evidence="9" id="KW-1185">Reference proteome</keyword>
<dbReference type="PROSITE" id="PS00444">
    <property type="entry name" value="POLYPRENYL_SYNTHASE_2"/>
    <property type="match status" value="1"/>
</dbReference>
<keyword evidence="6" id="KW-0414">Isoprene biosynthesis</keyword>
<evidence type="ECO:0000256" key="2">
    <source>
        <dbReference type="ARBA" id="ARBA00006706"/>
    </source>
</evidence>
<keyword evidence="4" id="KW-0479">Metal-binding</keyword>
<evidence type="ECO:0000256" key="3">
    <source>
        <dbReference type="ARBA" id="ARBA00022679"/>
    </source>
</evidence>
<proteinExistence type="inferred from homology"/>
<dbReference type="SFLD" id="SFLDG01017">
    <property type="entry name" value="Polyprenyl_Transferase_Like"/>
    <property type="match status" value="1"/>
</dbReference>
<dbReference type="PROSITE" id="PS00723">
    <property type="entry name" value="POLYPRENYL_SYNTHASE_1"/>
    <property type="match status" value="1"/>
</dbReference>
<dbReference type="Pfam" id="PF00348">
    <property type="entry name" value="polyprenyl_synt"/>
    <property type="match status" value="1"/>
</dbReference>
<evidence type="ECO:0000256" key="5">
    <source>
        <dbReference type="ARBA" id="ARBA00022842"/>
    </source>
</evidence>
<evidence type="ECO:0000256" key="1">
    <source>
        <dbReference type="ARBA" id="ARBA00001946"/>
    </source>
</evidence>
<name>A0ABT1MIA3_9BACT</name>
<dbReference type="InterPro" id="IPR033749">
    <property type="entry name" value="Polyprenyl_synt_CS"/>
</dbReference>